<dbReference type="AlphaFoldDB" id="A0A1H4TDB3"/>
<dbReference type="STRING" id="156980.SAMN04489745_3135"/>
<dbReference type="EMBL" id="FNSN01000004">
    <property type="protein sequence ID" value="SEC90573.1"/>
    <property type="molecule type" value="Genomic_DNA"/>
</dbReference>
<dbReference type="Gene3D" id="3.30.1330.70">
    <property type="entry name" value="Holliday junction resolvase RusA"/>
    <property type="match status" value="1"/>
</dbReference>
<dbReference type="RefSeq" id="WP_066217423.1">
    <property type="nucleotide sequence ID" value="NZ_FNSN01000003.1"/>
</dbReference>
<evidence type="ECO:0000313" key="2">
    <source>
        <dbReference type="EMBL" id="SEC90573.1"/>
    </source>
</evidence>
<dbReference type="SUPFAM" id="SSF103084">
    <property type="entry name" value="Holliday junction resolvase RusA"/>
    <property type="match status" value="1"/>
</dbReference>
<accession>A0A1H4TDB3</accession>
<dbReference type="Proteomes" id="UP000182652">
    <property type="component" value="Unassembled WGS sequence"/>
</dbReference>
<evidence type="ECO:0000313" key="1">
    <source>
        <dbReference type="EMBL" id="SEC54319.1"/>
    </source>
</evidence>
<gene>
    <name evidence="1" type="ORF">SAMN04489745_3135</name>
    <name evidence="2" type="ORF">SAMN04489745_3476</name>
</gene>
<evidence type="ECO:0000313" key="3">
    <source>
        <dbReference type="Proteomes" id="UP000182652"/>
    </source>
</evidence>
<keyword evidence="3" id="KW-1185">Reference proteome</keyword>
<name>A0A1H4TDB3_9MICC</name>
<dbReference type="GO" id="GO:0000287">
    <property type="term" value="F:magnesium ion binding"/>
    <property type="evidence" value="ECO:0007669"/>
    <property type="project" value="InterPro"/>
</dbReference>
<dbReference type="GO" id="GO:0006281">
    <property type="term" value="P:DNA repair"/>
    <property type="evidence" value="ECO:0007669"/>
    <property type="project" value="InterPro"/>
</dbReference>
<proteinExistence type="predicted"/>
<organism evidence="1 3">
    <name type="scientific">Arthrobacter woluwensis</name>
    <dbReference type="NCBI Taxonomy" id="156980"/>
    <lineage>
        <taxon>Bacteria</taxon>
        <taxon>Bacillati</taxon>
        <taxon>Actinomycetota</taxon>
        <taxon>Actinomycetes</taxon>
        <taxon>Micrococcales</taxon>
        <taxon>Micrococcaceae</taxon>
        <taxon>Arthrobacter</taxon>
    </lineage>
</organism>
<dbReference type="InterPro" id="IPR036614">
    <property type="entry name" value="RusA-like_sf"/>
</dbReference>
<dbReference type="GO" id="GO:0006310">
    <property type="term" value="P:DNA recombination"/>
    <property type="evidence" value="ECO:0007669"/>
    <property type="project" value="InterPro"/>
</dbReference>
<reference evidence="1 3" key="1">
    <citation type="submission" date="2016-10" db="EMBL/GenBank/DDBJ databases">
        <authorList>
            <person name="de Groot N.N."/>
        </authorList>
    </citation>
    <scope>NUCLEOTIDE SEQUENCE [LARGE SCALE GENOMIC DNA]</scope>
    <source>
        <strain evidence="1 3">DSM 10495</strain>
    </source>
</reference>
<sequence>MTRILIFTIEAPCDWINSNHRLHPLAKAHLTKAWRTAAMTECQRVAPGLQLKTPVHIEARIHKTRGGRWDPNNLAPTTKAIVDGLVDAGLIPDDSWRELEGPDHRRGHPGPNAITLTITHHGKDT</sequence>
<protein>
    <submittedName>
        <fullName evidence="1">Uncharacterized protein</fullName>
    </submittedName>
</protein>
<dbReference type="EMBL" id="FNSN01000003">
    <property type="protein sequence ID" value="SEC54319.1"/>
    <property type="molecule type" value="Genomic_DNA"/>
</dbReference>